<evidence type="ECO:0000256" key="4">
    <source>
        <dbReference type="ARBA" id="ARBA00011062"/>
    </source>
</evidence>
<dbReference type="GO" id="GO:0008253">
    <property type="term" value="F:5'-nucleotidase activity"/>
    <property type="evidence" value="ECO:0007669"/>
    <property type="project" value="UniProtKB-EC"/>
</dbReference>
<evidence type="ECO:0000256" key="5">
    <source>
        <dbReference type="ARBA" id="ARBA00012643"/>
    </source>
</evidence>
<dbReference type="InterPro" id="IPR030048">
    <property type="entry name" value="SurE"/>
</dbReference>
<dbReference type="GO" id="GO:0000166">
    <property type="term" value="F:nucleotide binding"/>
    <property type="evidence" value="ECO:0007669"/>
    <property type="project" value="UniProtKB-KW"/>
</dbReference>
<evidence type="ECO:0000256" key="3">
    <source>
        <dbReference type="ARBA" id="ARBA00004496"/>
    </source>
</evidence>
<feature type="domain" description="Survival protein SurE-like phosphatase/nucleotidase" evidence="10">
    <location>
        <begin position="5"/>
        <end position="162"/>
    </location>
</feature>
<dbReference type="HAMAP" id="MF_00060">
    <property type="entry name" value="SurE"/>
    <property type="match status" value="1"/>
</dbReference>
<dbReference type="SUPFAM" id="SSF64167">
    <property type="entry name" value="SurE-like"/>
    <property type="match status" value="1"/>
</dbReference>
<evidence type="ECO:0000256" key="7">
    <source>
        <dbReference type="ARBA" id="ARBA00022723"/>
    </source>
</evidence>
<dbReference type="NCBIfam" id="NF001490">
    <property type="entry name" value="PRK00346.1-4"/>
    <property type="match status" value="1"/>
</dbReference>
<evidence type="ECO:0000256" key="9">
    <source>
        <dbReference type="ARBA" id="ARBA00022801"/>
    </source>
</evidence>
<dbReference type="InterPro" id="IPR002828">
    <property type="entry name" value="SurE-like_Pase/nucleotidase"/>
</dbReference>
<proteinExistence type="inferred from homology"/>
<comment type="caution">
    <text evidence="11">The sequence shown here is derived from an EMBL/GenBank/DDBJ whole genome shotgun (WGS) entry which is preliminary data.</text>
</comment>
<comment type="catalytic activity">
    <reaction evidence="1">
        <text>a ribonucleoside 5'-phosphate + H2O = a ribonucleoside + phosphate</text>
        <dbReference type="Rhea" id="RHEA:12484"/>
        <dbReference type="ChEBI" id="CHEBI:15377"/>
        <dbReference type="ChEBI" id="CHEBI:18254"/>
        <dbReference type="ChEBI" id="CHEBI:43474"/>
        <dbReference type="ChEBI" id="CHEBI:58043"/>
        <dbReference type="EC" id="3.1.3.5"/>
    </reaction>
</comment>
<evidence type="ECO:0000256" key="8">
    <source>
        <dbReference type="ARBA" id="ARBA00022741"/>
    </source>
</evidence>
<evidence type="ECO:0000256" key="1">
    <source>
        <dbReference type="ARBA" id="ARBA00000815"/>
    </source>
</evidence>
<gene>
    <name evidence="11" type="primary">surE</name>
    <name evidence="11" type="ORF">HKN21_09995</name>
</gene>
<keyword evidence="6" id="KW-0963">Cytoplasm</keyword>
<accession>A0A7Y2E8E1</accession>
<dbReference type="EC" id="3.1.3.5" evidence="5"/>
<dbReference type="AlphaFoldDB" id="A0A7Y2E8E1"/>
<dbReference type="PANTHER" id="PTHR30457:SF12">
    <property type="entry name" value="5'_3'-NUCLEOTIDASE SURE"/>
    <property type="match status" value="1"/>
</dbReference>
<evidence type="ECO:0000256" key="6">
    <source>
        <dbReference type="ARBA" id="ARBA00022490"/>
    </source>
</evidence>
<dbReference type="Proteomes" id="UP000547674">
    <property type="component" value="Unassembled WGS sequence"/>
</dbReference>
<dbReference type="GO" id="GO:0005737">
    <property type="term" value="C:cytoplasm"/>
    <property type="evidence" value="ECO:0007669"/>
    <property type="project" value="UniProtKB-SubCell"/>
</dbReference>
<sequence>IGALEDLAEVTVVAPLTEQSAASHALTLHRPLRIKEVGERRYGVEGTPTDCVLVAIRSFLKEPPDLVVSGINQGPNLGEDVIYSGTVAAAMEGALLGVPAMALSLASWNPNDFRESARVAKSLTQQLLAQNLPDRFLLNVNIPPLDKVHGLRVAPLGSRVYSDSIIQKTDPRGRDYYWIGGTEPTWKDAPDTDFKAIEEGYVSMTPLLMDLTRQAHFPFIEELELQ</sequence>
<dbReference type="Pfam" id="PF01975">
    <property type="entry name" value="SurE"/>
    <property type="match status" value="1"/>
</dbReference>
<reference evidence="11 12" key="1">
    <citation type="submission" date="2020-03" db="EMBL/GenBank/DDBJ databases">
        <title>Metabolic flexibility allows generalist bacteria to become dominant in a frequently disturbed ecosystem.</title>
        <authorList>
            <person name="Chen Y.-J."/>
            <person name="Leung P.M."/>
            <person name="Bay S.K."/>
            <person name="Hugenholtz P."/>
            <person name="Kessler A.J."/>
            <person name="Shelley G."/>
            <person name="Waite D.W."/>
            <person name="Cook P.L."/>
            <person name="Greening C."/>
        </authorList>
    </citation>
    <scope>NUCLEOTIDE SEQUENCE [LARGE SCALE GENOMIC DNA]</scope>
    <source>
        <strain evidence="11">SS_bin_28</strain>
    </source>
</reference>
<keyword evidence="8" id="KW-0547">Nucleotide-binding</keyword>
<protein>
    <recommendedName>
        <fullName evidence="5">5'-nucleotidase</fullName>
        <ecNumber evidence="5">3.1.3.5</ecNumber>
    </recommendedName>
</protein>
<evidence type="ECO:0000313" key="11">
    <source>
        <dbReference type="EMBL" id="NNF07081.1"/>
    </source>
</evidence>
<dbReference type="GO" id="GO:0004309">
    <property type="term" value="F:exopolyphosphatase activity"/>
    <property type="evidence" value="ECO:0007669"/>
    <property type="project" value="TreeGrafter"/>
</dbReference>
<evidence type="ECO:0000256" key="2">
    <source>
        <dbReference type="ARBA" id="ARBA00001946"/>
    </source>
</evidence>
<dbReference type="GO" id="GO:0046872">
    <property type="term" value="F:metal ion binding"/>
    <property type="evidence" value="ECO:0007669"/>
    <property type="project" value="UniProtKB-KW"/>
</dbReference>
<dbReference type="InterPro" id="IPR036523">
    <property type="entry name" value="SurE-like_sf"/>
</dbReference>
<dbReference type="Gene3D" id="3.40.1210.10">
    <property type="entry name" value="Survival protein SurE-like phosphatase/nucleotidase"/>
    <property type="match status" value="1"/>
</dbReference>
<dbReference type="NCBIfam" id="TIGR00087">
    <property type="entry name" value="surE"/>
    <property type="match status" value="1"/>
</dbReference>
<comment type="subcellular location">
    <subcellularLocation>
        <location evidence="3">Cytoplasm</location>
    </subcellularLocation>
</comment>
<keyword evidence="9" id="KW-0378">Hydrolase</keyword>
<organism evidence="11 12">
    <name type="scientific">Eiseniibacteriota bacterium</name>
    <dbReference type="NCBI Taxonomy" id="2212470"/>
    <lineage>
        <taxon>Bacteria</taxon>
        <taxon>Candidatus Eiseniibacteriota</taxon>
    </lineage>
</organism>
<name>A0A7Y2E8E1_UNCEI</name>
<keyword evidence="7" id="KW-0479">Metal-binding</keyword>
<evidence type="ECO:0000259" key="10">
    <source>
        <dbReference type="Pfam" id="PF01975"/>
    </source>
</evidence>
<dbReference type="FunFam" id="3.40.1210.10:FF:000001">
    <property type="entry name" value="5'/3'-nucleotidase SurE"/>
    <property type="match status" value="1"/>
</dbReference>
<comment type="cofactor">
    <cofactor evidence="2">
        <name>Mg(2+)</name>
        <dbReference type="ChEBI" id="CHEBI:18420"/>
    </cofactor>
</comment>
<dbReference type="GO" id="GO:0008254">
    <property type="term" value="F:3'-nucleotidase activity"/>
    <property type="evidence" value="ECO:0007669"/>
    <property type="project" value="TreeGrafter"/>
</dbReference>
<comment type="similarity">
    <text evidence="4">Belongs to the SurE nucleotidase family.</text>
</comment>
<dbReference type="PANTHER" id="PTHR30457">
    <property type="entry name" value="5'-NUCLEOTIDASE SURE"/>
    <property type="match status" value="1"/>
</dbReference>
<dbReference type="EMBL" id="JABDJR010000398">
    <property type="protein sequence ID" value="NNF07081.1"/>
    <property type="molecule type" value="Genomic_DNA"/>
</dbReference>
<evidence type="ECO:0000313" key="12">
    <source>
        <dbReference type="Proteomes" id="UP000547674"/>
    </source>
</evidence>
<feature type="non-terminal residue" evidence="11">
    <location>
        <position position="1"/>
    </location>
</feature>